<organism evidence="2 3">
    <name type="scientific">Allacma fusca</name>
    <dbReference type="NCBI Taxonomy" id="39272"/>
    <lineage>
        <taxon>Eukaryota</taxon>
        <taxon>Metazoa</taxon>
        <taxon>Ecdysozoa</taxon>
        <taxon>Arthropoda</taxon>
        <taxon>Hexapoda</taxon>
        <taxon>Collembola</taxon>
        <taxon>Symphypleona</taxon>
        <taxon>Sminthuridae</taxon>
        <taxon>Allacma</taxon>
    </lineage>
</organism>
<feature type="signal peptide" evidence="1">
    <location>
        <begin position="1"/>
        <end position="23"/>
    </location>
</feature>
<proteinExistence type="predicted"/>
<dbReference type="Proteomes" id="UP000708208">
    <property type="component" value="Unassembled WGS sequence"/>
</dbReference>
<dbReference type="EMBL" id="CAJVCH010318768">
    <property type="protein sequence ID" value="CAG7786471.1"/>
    <property type="molecule type" value="Genomic_DNA"/>
</dbReference>
<evidence type="ECO:0000313" key="3">
    <source>
        <dbReference type="Proteomes" id="UP000708208"/>
    </source>
</evidence>
<comment type="caution">
    <text evidence="2">The sequence shown here is derived from an EMBL/GenBank/DDBJ whole genome shotgun (WGS) entry which is preliminary data.</text>
</comment>
<evidence type="ECO:0000256" key="1">
    <source>
        <dbReference type="SAM" id="SignalP"/>
    </source>
</evidence>
<dbReference type="OrthoDB" id="10476603at2759"/>
<keyword evidence="3" id="KW-1185">Reference proteome</keyword>
<accession>A0A8J2KI58</accession>
<sequence>MHFTLRLKALVLLVGTWIPSAQAGVPIPGLESGPTPFQTLFATGFSGSYNTFGTGTTAGAIGAYGRFVSGGANSDTHGTGGGGYGK</sequence>
<protein>
    <submittedName>
        <fullName evidence="2">Uncharacterized protein</fullName>
    </submittedName>
</protein>
<keyword evidence="1" id="KW-0732">Signal</keyword>
<evidence type="ECO:0000313" key="2">
    <source>
        <dbReference type="EMBL" id="CAG7786471.1"/>
    </source>
</evidence>
<name>A0A8J2KI58_9HEXA</name>
<reference evidence="2" key="1">
    <citation type="submission" date="2021-06" db="EMBL/GenBank/DDBJ databases">
        <authorList>
            <person name="Hodson N. C."/>
            <person name="Mongue J. A."/>
            <person name="Jaron S. K."/>
        </authorList>
    </citation>
    <scope>NUCLEOTIDE SEQUENCE</scope>
</reference>
<dbReference type="AlphaFoldDB" id="A0A8J2KI58"/>
<gene>
    <name evidence="2" type="ORF">AFUS01_LOCUS25038</name>
</gene>
<feature type="chain" id="PRO_5035156031" evidence="1">
    <location>
        <begin position="24"/>
        <end position="86"/>
    </location>
</feature>